<dbReference type="Proteomes" id="UP000663879">
    <property type="component" value="Unassembled WGS sequence"/>
</dbReference>
<evidence type="ECO:0000256" key="7">
    <source>
        <dbReference type="ARBA" id="ARBA00036357"/>
    </source>
</evidence>
<sequence>MIGNFFKQSTSNQAKIINGKYIANSIIQECKLKIEKLTLNTGLKPGLAIIQIGDRQDSNIYIKNKLKTAQSIELNKDSSINGIITQLPLENFNKFDYTDLTNQVLPEKDVDCLNIINLNKIFNGDLKGNFIPCAAKATAEILDLIERDLRDKQVVIVGSSKLVGIPLKYILEYKNAKNVLLCNDKTQNIQDICRKADILIVAIGCSRFINGNYVKSGAIVIDVGINFNKMTNKVTGDVNFEEVVQKASYITPVPGGVGPITVSILMENVYMAALKSLNKK</sequence>
<dbReference type="PROSITE" id="PS00767">
    <property type="entry name" value="THF_DHG_CYH_2"/>
    <property type="match status" value="1"/>
</dbReference>
<dbReference type="OrthoDB" id="1845775at2759"/>
<keyword evidence="5" id="KW-0560">Oxidoreductase</keyword>
<feature type="domain" description="Tetrahydrofolate dehydrogenase/cyclohydrolase NAD(P)-binding" evidence="9">
    <location>
        <begin position="132"/>
        <end position="275"/>
    </location>
</feature>
<dbReference type="InterPro" id="IPR036291">
    <property type="entry name" value="NAD(P)-bd_dom_sf"/>
</dbReference>
<dbReference type="Gene3D" id="3.40.50.10860">
    <property type="entry name" value="Leucine Dehydrogenase, chain A, domain 1"/>
    <property type="match status" value="2"/>
</dbReference>
<dbReference type="PANTHER" id="PTHR48099:SF5">
    <property type="entry name" value="C-1-TETRAHYDROFOLATE SYNTHASE, CYTOPLASMIC"/>
    <property type="match status" value="1"/>
</dbReference>
<dbReference type="EMBL" id="CAJNOC010002309">
    <property type="protein sequence ID" value="CAF0925363.1"/>
    <property type="molecule type" value="Genomic_DNA"/>
</dbReference>
<keyword evidence="6" id="KW-0511">Multifunctional enzyme</keyword>
<gene>
    <name evidence="10" type="ORF">OXX778_LOCUS12610</name>
</gene>
<name>A0A814BD84_9BILA</name>
<dbReference type="GO" id="GO:0035999">
    <property type="term" value="P:tetrahydrofolate interconversion"/>
    <property type="evidence" value="ECO:0007669"/>
    <property type="project" value="TreeGrafter"/>
</dbReference>
<dbReference type="Pfam" id="PF00763">
    <property type="entry name" value="THF_DHG_CYH"/>
    <property type="match status" value="1"/>
</dbReference>
<proteinExistence type="inferred from homology"/>
<accession>A0A814BD84</accession>
<organism evidence="10 11">
    <name type="scientific">Brachionus calyciflorus</name>
    <dbReference type="NCBI Taxonomy" id="104777"/>
    <lineage>
        <taxon>Eukaryota</taxon>
        <taxon>Metazoa</taxon>
        <taxon>Spiralia</taxon>
        <taxon>Gnathifera</taxon>
        <taxon>Rotifera</taxon>
        <taxon>Eurotatoria</taxon>
        <taxon>Monogononta</taxon>
        <taxon>Pseudotrocha</taxon>
        <taxon>Ploima</taxon>
        <taxon>Brachionidae</taxon>
        <taxon>Brachionus</taxon>
    </lineage>
</organism>
<evidence type="ECO:0000256" key="5">
    <source>
        <dbReference type="ARBA" id="ARBA00023002"/>
    </source>
</evidence>
<evidence type="ECO:0000256" key="3">
    <source>
        <dbReference type="ARBA" id="ARBA00022801"/>
    </source>
</evidence>
<dbReference type="InterPro" id="IPR000672">
    <property type="entry name" value="THF_DH/CycHdrlase"/>
</dbReference>
<dbReference type="SUPFAM" id="SSF53223">
    <property type="entry name" value="Aminoacid dehydrogenase-like, N-terminal domain"/>
    <property type="match status" value="1"/>
</dbReference>
<keyword evidence="2" id="KW-0554">One-carbon metabolism</keyword>
<evidence type="ECO:0000256" key="6">
    <source>
        <dbReference type="ARBA" id="ARBA00023268"/>
    </source>
</evidence>
<evidence type="ECO:0000256" key="4">
    <source>
        <dbReference type="ARBA" id="ARBA00022857"/>
    </source>
</evidence>
<protein>
    <recommendedName>
        <fullName evidence="12">Methenyltetrahydrofolate cyclohydrolase</fullName>
    </recommendedName>
</protein>
<evidence type="ECO:0000256" key="1">
    <source>
        <dbReference type="ARBA" id="ARBA00004777"/>
    </source>
</evidence>
<dbReference type="Gene3D" id="3.40.50.720">
    <property type="entry name" value="NAD(P)-binding Rossmann-like Domain"/>
    <property type="match status" value="1"/>
</dbReference>
<dbReference type="InterPro" id="IPR020630">
    <property type="entry name" value="THF_DH/CycHdrlase_cat_dom"/>
</dbReference>
<evidence type="ECO:0000259" key="9">
    <source>
        <dbReference type="Pfam" id="PF02882"/>
    </source>
</evidence>
<dbReference type="Pfam" id="PF02882">
    <property type="entry name" value="THF_DHG_CYH_C"/>
    <property type="match status" value="1"/>
</dbReference>
<dbReference type="InterPro" id="IPR020867">
    <property type="entry name" value="THF_DH/CycHdrlase_CS"/>
</dbReference>
<evidence type="ECO:0000259" key="8">
    <source>
        <dbReference type="Pfam" id="PF00763"/>
    </source>
</evidence>
<dbReference type="GO" id="GO:0004488">
    <property type="term" value="F:methylenetetrahydrofolate dehydrogenase (NADP+) activity"/>
    <property type="evidence" value="ECO:0007669"/>
    <property type="project" value="InterPro"/>
</dbReference>
<dbReference type="InterPro" id="IPR046346">
    <property type="entry name" value="Aminoacid_DH-like_N_sf"/>
</dbReference>
<evidence type="ECO:0000313" key="10">
    <source>
        <dbReference type="EMBL" id="CAF0925363.1"/>
    </source>
</evidence>
<dbReference type="SUPFAM" id="SSF51735">
    <property type="entry name" value="NAD(P)-binding Rossmann-fold domains"/>
    <property type="match status" value="1"/>
</dbReference>
<comment type="pathway">
    <text evidence="1">One-carbon metabolism; tetrahydrofolate interconversion.</text>
</comment>
<reference evidence="10" key="1">
    <citation type="submission" date="2021-02" db="EMBL/GenBank/DDBJ databases">
        <authorList>
            <person name="Nowell W R."/>
        </authorList>
    </citation>
    <scope>NUCLEOTIDE SEQUENCE</scope>
    <source>
        <strain evidence="10">Ploen Becks lab</strain>
    </source>
</reference>
<dbReference type="CDD" id="cd01080">
    <property type="entry name" value="NAD_bind_m-THF_DH_Cyclohyd"/>
    <property type="match status" value="1"/>
</dbReference>
<dbReference type="HAMAP" id="MF_01576">
    <property type="entry name" value="THF_DHG_CYH"/>
    <property type="match status" value="1"/>
</dbReference>
<dbReference type="GO" id="GO:0005829">
    <property type="term" value="C:cytosol"/>
    <property type="evidence" value="ECO:0007669"/>
    <property type="project" value="TreeGrafter"/>
</dbReference>
<dbReference type="InterPro" id="IPR020631">
    <property type="entry name" value="THF_DH/CycHdrlase_NAD-bd_dom"/>
</dbReference>
<keyword evidence="4" id="KW-0521">NADP</keyword>
<evidence type="ECO:0000313" key="11">
    <source>
        <dbReference type="Proteomes" id="UP000663879"/>
    </source>
</evidence>
<keyword evidence="3" id="KW-0378">Hydrolase</keyword>
<dbReference type="GO" id="GO:0004477">
    <property type="term" value="F:methenyltetrahydrofolate cyclohydrolase activity"/>
    <property type="evidence" value="ECO:0007669"/>
    <property type="project" value="UniProtKB-EC"/>
</dbReference>
<dbReference type="PANTHER" id="PTHR48099">
    <property type="entry name" value="C-1-TETRAHYDROFOLATE SYNTHASE, CYTOPLASMIC-RELATED"/>
    <property type="match status" value="1"/>
</dbReference>
<comment type="caution">
    <text evidence="10">The sequence shown here is derived from an EMBL/GenBank/DDBJ whole genome shotgun (WGS) entry which is preliminary data.</text>
</comment>
<keyword evidence="11" id="KW-1185">Reference proteome</keyword>
<evidence type="ECO:0000256" key="2">
    <source>
        <dbReference type="ARBA" id="ARBA00022563"/>
    </source>
</evidence>
<dbReference type="PRINTS" id="PR00085">
    <property type="entry name" value="THFDHDRGNASE"/>
</dbReference>
<evidence type="ECO:0008006" key="12">
    <source>
        <dbReference type="Google" id="ProtNLM"/>
    </source>
</evidence>
<dbReference type="AlphaFoldDB" id="A0A814BD84"/>
<comment type="catalytic activity">
    <reaction evidence="7">
        <text>(6R)-5,10-methenyltetrahydrofolate + H2O = (6R)-10-formyltetrahydrofolate + H(+)</text>
        <dbReference type="Rhea" id="RHEA:23700"/>
        <dbReference type="ChEBI" id="CHEBI:15377"/>
        <dbReference type="ChEBI" id="CHEBI:15378"/>
        <dbReference type="ChEBI" id="CHEBI:57455"/>
        <dbReference type="ChEBI" id="CHEBI:195366"/>
        <dbReference type="EC" id="3.5.4.9"/>
    </reaction>
</comment>
<feature type="domain" description="Tetrahydrofolate dehydrogenase/cyclohydrolase catalytic" evidence="8">
    <location>
        <begin position="17"/>
        <end position="72"/>
    </location>
</feature>